<dbReference type="InterPro" id="IPR016181">
    <property type="entry name" value="Acyl_CoA_acyltransferase"/>
</dbReference>
<feature type="domain" description="N-acetyltransferase" evidence="3">
    <location>
        <begin position="14"/>
        <end position="162"/>
    </location>
</feature>
<dbReference type="Pfam" id="PF00583">
    <property type="entry name" value="Acetyltransf_1"/>
    <property type="match status" value="1"/>
</dbReference>
<dbReference type="GO" id="GO:0016747">
    <property type="term" value="F:acyltransferase activity, transferring groups other than amino-acyl groups"/>
    <property type="evidence" value="ECO:0007669"/>
    <property type="project" value="InterPro"/>
</dbReference>
<dbReference type="OrthoDB" id="9796381at2"/>
<proteinExistence type="predicted"/>
<evidence type="ECO:0000256" key="1">
    <source>
        <dbReference type="ARBA" id="ARBA00022679"/>
    </source>
</evidence>
<dbReference type="PROSITE" id="PS51186">
    <property type="entry name" value="GNAT"/>
    <property type="match status" value="1"/>
</dbReference>
<keyword evidence="5" id="KW-1185">Reference proteome</keyword>
<dbReference type="EMBL" id="FRCS01000015">
    <property type="protein sequence ID" value="SHN46401.1"/>
    <property type="molecule type" value="Genomic_DNA"/>
</dbReference>
<keyword evidence="1" id="KW-0808">Transferase</keyword>
<evidence type="ECO:0000256" key="2">
    <source>
        <dbReference type="ARBA" id="ARBA00023315"/>
    </source>
</evidence>
<dbReference type="Gene3D" id="3.40.630.30">
    <property type="match status" value="1"/>
</dbReference>
<dbReference type="PANTHER" id="PTHR43072">
    <property type="entry name" value="N-ACETYLTRANSFERASE"/>
    <property type="match status" value="1"/>
</dbReference>
<gene>
    <name evidence="4" type="ORF">SAMN05443668_11588</name>
</gene>
<dbReference type="GO" id="GO:0005840">
    <property type="term" value="C:ribosome"/>
    <property type="evidence" value="ECO:0007669"/>
    <property type="project" value="UniProtKB-KW"/>
</dbReference>
<dbReference type="RefSeq" id="WP_084742086.1">
    <property type="nucleotide sequence ID" value="NZ_FRCS01000015.1"/>
</dbReference>
<evidence type="ECO:0000313" key="5">
    <source>
        <dbReference type="Proteomes" id="UP000184440"/>
    </source>
</evidence>
<dbReference type="PANTHER" id="PTHR43072:SF51">
    <property type="entry name" value="ABC SUPERFAMILY TRANSPORT PROTEIN"/>
    <property type="match status" value="1"/>
</dbReference>
<evidence type="ECO:0000313" key="4">
    <source>
        <dbReference type="EMBL" id="SHN46401.1"/>
    </source>
</evidence>
<dbReference type="CDD" id="cd04301">
    <property type="entry name" value="NAT_SF"/>
    <property type="match status" value="1"/>
</dbReference>
<dbReference type="Proteomes" id="UP000184440">
    <property type="component" value="Unassembled WGS sequence"/>
</dbReference>
<accession>A0A1M7RJS3</accession>
<organism evidence="4 5">
    <name type="scientific">Cryptosporangium aurantiacum</name>
    <dbReference type="NCBI Taxonomy" id="134849"/>
    <lineage>
        <taxon>Bacteria</taxon>
        <taxon>Bacillati</taxon>
        <taxon>Actinomycetota</taxon>
        <taxon>Actinomycetes</taxon>
        <taxon>Cryptosporangiales</taxon>
        <taxon>Cryptosporangiaceae</taxon>
        <taxon>Cryptosporangium</taxon>
    </lineage>
</organism>
<dbReference type="AlphaFoldDB" id="A0A1M7RJS3"/>
<evidence type="ECO:0000259" key="3">
    <source>
        <dbReference type="PROSITE" id="PS51186"/>
    </source>
</evidence>
<dbReference type="InterPro" id="IPR000182">
    <property type="entry name" value="GNAT_dom"/>
</dbReference>
<sequence length="162" mass="18422">MKHHDPTAPLPPEYRIRQCRREDLFGVIHVDAMAFAGHDLFPGFFFVQALDICGDGFLIADFHNEIVGYAIAARRQDEVLQGWILSTGVLPDHQRRGIGSNLTAQVELFLARAGVSATVLTVDPENATALRFYQRLGYEQVSRFPDHFGEREDRILMKRRLN</sequence>
<keyword evidence="4" id="KW-0689">Ribosomal protein</keyword>
<name>A0A1M7RJS3_9ACTN</name>
<keyword evidence="4" id="KW-0687">Ribonucleoprotein</keyword>
<dbReference type="STRING" id="134849.SAMN05443668_11588"/>
<protein>
    <submittedName>
        <fullName evidence="4">Ribosomal protein S18 acetylase RimI</fullName>
    </submittedName>
</protein>
<keyword evidence="2" id="KW-0012">Acyltransferase</keyword>
<dbReference type="SUPFAM" id="SSF55729">
    <property type="entry name" value="Acyl-CoA N-acyltransferases (Nat)"/>
    <property type="match status" value="1"/>
</dbReference>
<reference evidence="4 5" key="1">
    <citation type="submission" date="2016-11" db="EMBL/GenBank/DDBJ databases">
        <authorList>
            <person name="Jaros S."/>
            <person name="Januszkiewicz K."/>
            <person name="Wedrychowicz H."/>
        </authorList>
    </citation>
    <scope>NUCLEOTIDE SEQUENCE [LARGE SCALE GENOMIC DNA]</scope>
    <source>
        <strain evidence="4 5">DSM 46144</strain>
    </source>
</reference>